<comment type="caution">
    <text evidence="8">Lacks conserved residue(s) required for the propagation of feature annotation.</text>
</comment>
<keyword evidence="3 8" id="KW-0245">EGF-like domain</keyword>
<feature type="disulfide bond" evidence="8">
    <location>
        <begin position="377"/>
        <end position="386"/>
    </location>
</feature>
<feature type="domain" description="EGF-like" evidence="11">
    <location>
        <begin position="235"/>
        <end position="271"/>
    </location>
</feature>
<dbReference type="GO" id="GO:0005576">
    <property type="term" value="C:extracellular region"/>
    <property type="evidence" value="ECO:0007669"/>
    <property type="project" value="UniProtKB-SubCell"/>
</dbReference>
<feature type="domain" description="EGF-like" evidence="11">
    <location>
        <begin position="156"/>
        <end position="195"/>
    </location>
</feature>
<feature type="domain" description="EGF-like" evidence="11">
    <location>
        <begin position="351"/>
        <end position="387"/>
    </location>
</feature>
<sequence length="897" mass="96169">MPSRATTWRVIMSASAGKDGRAKTVTLTWTIVLWDRPRSRLSLRLCLGYTGRHCHEELDECENNPCHNGGECVDQVAAYSCICRVGYSGLQCETDIDLCNPNPCENGAACINTHHDYYCHCPEGWGGKTCSLPRPACTSPPCQVVDSCTVPELQENGKVVQVPSNICGRHGRCVSHARGDFSCVCDPGYTAQYCHVNVNDCASSPCLNGGTCVDLVNGFQCVCDPGWEGTYCNIDVDECAEGPCRNNATCLDGVRDFTCACEDGWKGRTCSSTSSHCDPSTCQHGGTCVDLGNAFVCRCPDEWKGNTCQIPVRRACDSCPCQNGATCVNTGDDGFTCLCPEGWDGAKCELNINDCTPHPCYNGGRCVDGVNWRVCECAQGFTGPDCRINIDECASSPCAFGSTCVDGIADYRCVCPPGRNGRRCQHVDTRTTTNTNTNTNNNNNNNNNTNTSGSEDDLPGADCLWGGDLRPHGAVWRHQCNSCHCNQGTASCSDVWCGPENCLRARDPGHYPCEQHQVCVPGPPQWCLVPPCEPWGECRELSEAGQQVAPRANPGSPTCIPNQATLNNGCARLTLVLNRTGLPVGARVQTVCQGLRAAWADRHAHTTTPAPVILCGLLLGTNDTIEVTLWYGSGVVEGDVTVAARTLGELVSRKLTPASALAAAVEVKVETTVVSPQTGVASGVLAGVTVVVVVIVVLGVAAVGLWQCRRRHLHHHHHHHHHNACNTHNTSRHHSKLTDESQHAEKSNNENEEKQLWRYNNPLKPTTTTLTTPTTATTNGGGGGDTLAGPSCSLVTPQGPGDPHRVAPLASPTPITLGSLPKVSLATPETELSDCESPTHHHNPGLPTAMRKVQNADVERNMTPQDTACKSIQKEINLKGLSPTCSNHDHLTNEMVV</sequence>
<dbReference type="InterPro" id="IPR013032">
    <property type="entry name" value="EGF-like_CS"/>
</dbReference>
<keyword evidence="10" id="KW-0812">Transmembrane</keyword>
<dbReference type="FunFam" id="2.10.25.10:FF:000613">
    <property type="entry name" value="Delta-like protein"/>
    <property type="match status" value="1"/>
</dbReference>
<dbReference type="InterPro" id="IPR018097">
    <property type="entry name" value="EGF_Ca-bd_CS"/>
</dbReference>
<dbReference type="FunFam" id="2.10.25.10:FF:000117">
    <property type="entry name" value="Delta-like protein"/>
    <property type="match status" value="1"/>
</dbReference>
<dbReference type="InterPro" id="IPR001881">
    <property type="entry name" value="EGF-like_Ca-bd_dom"/>
</dbReference>
<dbReference type="GO" id="GO:0005509">
    <property type="term" value="F:calcium ion binding"/>
    <property type="evidence" value="ECO:0007669"/>
    <property type="project" value="InterPro"/>
</dbReference>
<dbReference type="Pfam" id="PF23575">
    <property type="entry name" value="JAG1"/>
    <property type="match status" value="1"/>
</dbReference>
<organism evidence="12 13">
    <name type="scientific">Petrolisthes cinctipes</name>
    <name type="common">Flat porcelain crab</name>
    <dbReference type="NCBI Taxonomy" id="88211"/>
    <lineage>
        <taxon>Eukaryota</taxon>
        <taxon>Metazoa</taxon>
        <taxon>Ecdysozoa</taxon>
        <taxon>Arthropoda</taxon>
        <taxon>Crustacea</taxon>
        <taxon>Multicrustacea</taxon>
        <taxon>Malacostraca</taxon>
        <taxon>Eumalacostraca</taxon>
        <taxon>Eucarida</taxon>
        <taxon>Decapoda</taxon>
        <taxon>Pleocyemata</taxon>
        <taxon>Anomura</taxon>
        <taxon>Galatheoidea</taxon>
        <taxon>Porcellanidae</taxon>
        <taxon>Petrolisthes</taxon>
    </lineage>
</organism>
<dbReference type="FunFam" id="2.10.25.10:FF:000045">
    <property type="entry name" value="Slit guidance ligand 2"/>
    <property type="match status" value="1"/>
</dbReference>
<evidence type="ECO:0000256" key="3">
    <source>
        <dbReference type="ARBA" id="ARBA00022536"/>
    </source>
</evidence>
<keyword evidence="2" id="KW-0964">Secreted</keyword>
<dbReference type="FunFam" id="2.10.25.10:FF:000321">
    <property type="entry name" value="Protein delta homolog 1"/>
    <property type="match status" value="2"/>
</dbReference>
<feature type="disulfide bond" evidence="8">
    <location>
        <begin position="299"/>
        <end position="308"/>
    </location>
</feature>
<evidence type="ECO:0000256" key="9">
    <source>
        <dbReference type="SAM" id="MobiDB-lite"/>
    </source>
</evidence>
<feature type="domain" description="EGF-like" evidence="11">
    <location>
        <begin position="273"/>
        <end position="309"/>
    </location>
</feature>
<dbReference type="FunFam" id="2.10.25.10:FF:000173">
    <property type="entry name" value="Neurogenic locus notch protein 2"/>
    <property type="match status" value="1"/>
</dbReference>
<dbReference type="AlphaFoldDB" id="A0AAE1EJB8"/>
<reference evidence="12" key="1">
    <citation type="submission" date="2023-10" db="EMBL/GenBank/DDBJ databases">
        <title>Genome assemblies of two species of porcelain crab, Petrolisthes cinctipes and Petrolisthes manimaculis (Anomura: Porcellanidae).</title>
        <authorList>
            <person name="Angst P."/>
        </authorList>
    </citation>
    <scope>NUCLEOTIDE SEQUENCE</scope>
    <source>
        <strain evidence="12">PB745_01</strain>
        <tissue evidence="12">Gill</tissue>
    </source>
</reference>
<dbReference type="SUPFAM" id="SSF57196">
    <property type="entry name" value="EGF/Laminin"/>
    <property type="match status" value="5"/>
</dbReference>
<dbReference type="PANTHER" id="PTHR24049:SF29">
    <property type="entry name" value="EGF-LIKE DOMAIN-CONTAINING PROTEIN"/>
    <property type="match status" value="1"/>
</dbReference>
<gene>
    <name evidence="12" type="ORF">Pcinc_039136</name>
</gene>
<dbReference type="Pfam" id="PF12661">
    <property type="entry name" value="hEGF"/>
    <property type="match status" value="3"/>
</dbReference>
<evidence type="ECO:0000313" key="12">
    <source>
        <dbReference type="EMBL" id="KAK3854382.1"/>
    </source>
</evidence>
<evidence type="ECO:0000256" key="8">
    <source>
        <dbReference type="PROSITE-ProRule" id="PRU00076"/>
    </source>
</evidence>
<dbReference type="GO" id="GO:0007219">
    <property type="term" value="P:Notch signaling pathway"/>
    <property type="evidence" value="ECO:0007669"/>
    <property type="project" value="InterPro"/>
</dbReference>
<protein>
    <recommendedName>
        <fullName evidence="11">EGF-like domain-containing protein</fullName>
    </recommendedName>
</protein>
<dbReference type="FunFam" id="2.10.25.10:FF:000061">
    <property type="entry name" value="Delta-like protein"/>
    <property type="match status" value="1"/>
</dbReference>
<dbReference type="PROSITE" id="PS01187">
    <property type="entry name" value="EGF_CA"/>
    <property type="match status" value="4"/>
</dbReference>
<dbReference type="CDD" id="cd00054">
    <property type="entry name" value="EGF_CA"/>
    <property type="match status" value="8"/>
</dbReference>
<dbReference type="PROSITE" id="PS00010">
    <property type="entry name" value="ASX_HYDROXYL"/>
    <property type="match status" value="6"/>
</dbReference>
<dbReference type="GO" id="GO:0048513">
    <property type="term" value="P:animal organ development"/>
    <property type="evidence" value="ECO:0007669"/>
    <property type="project" value="UniProtKB-ARBA"/>
</dbReference>
<feature type="compositionally biased region" description="Basic and acidic residues" evidence="9">
    <location>
        <begin position="736"/>
        <end position="756"/>
    </location>
</feature>
<name>A0AAE1EJB8_PETCI</name>
<dbReference type="GO" id="GO:0007399">
    <property type="term" value="P:nervous system development"/>
    <property type="evidence" value="ECO:0007669"/>
    <property type="project" value="UniProtKB-ARBA"/>
</dbReference>
<evidence type="ECO:0000256" key="7">
    <source>
        <dbReference type="ARBA" id="ARBA00023180"/>
    </source>
</evidence>
<feature type="domain" description="EGF-like" evidence="11">
    <location>
        <begin position="57"/>
        <end position="93"/>
    </location>
</feature>
<dbReference type="Proteomes" id="UP001286313">
    <property type="component" value="Unassembled WGS sequence"/>
</dbReference>
<evidence type="ECO:0000313" key="13">
    <source>
        <dbReference type="Proteomes" id="UP001286313"/>
    </source>
</evidence>
<evidence type="ECO:0000259" key="11">
    <source>
        <dbReference type="PROSITE" id="PS50026"/>
    </source>
</evidence>
<accession>A0AAE1EJB8</accession>
<dbReference type="InterPro" id="IPR001007">
    <property type="entry name" value="VWF_dom"/>
</dbReference>
<feature type="compositionally biased region" description="Low complexity" evidence="9">
    <location>
        <begin position="765"/>
        <end position="778"/>
    </location>
</feature>
<evidence type="ECO:0000256" key="1">
    <source>
        <dbReference type="ARBA" id="ARBA00004613"/>
    </source>
</evidence>
<dbReference type="PRINTS" id="PR02059">
    <property type="entry name" value="JAGGEDFAMILY"/>
</dbReference>
<keyword evidence="13" id="KW-1185">Reference proteome</keyword>
<feature type="disulfide bond" evidence="8">
    <location>
        <begin position="121"/>
        <end position="130"/>
    </location>
</feature>
<keyword evidence="5" id="KW-0677">Repeat</keyword>
<dbReference type="PRINTS" id="PR00010">
    <property type="entry name" value="EGFBLOOD"/>
</dbReference>
<proteinExistence type="predicted"/>
<evidence type="ECO:0000256" key="6">
    <source>
        <dbReference type="ARBA" id="ARBA00023157"/>
    </source>
</evidence>
<feature type="region of interest" description="Disordered" evidence="9">
    <location>
        <begin position="430"/>
        <end position="454"/>
    </location>
</feature>
<dbReference type="InterPro" id="IPR051022">
    <property type="entry name" value="Notch_Cell-Fate_Det"/>
</dbReference>
<dbReference type="InterPro" id="IPR000742">
    <property type="entry name" value="EGF"/>
</dbReference>
<dbReference type="GO" id="GO:0048468">
    <property type="term" value="P:cell development"/>
    <property type="evidence" value="ECO:0007669"/>
    <property type="project" value="UniProtKB-ARBA"/>
</dbReference>
<dbReference type="PROSITE" id="PS50026">
    <property type="entry name" value="EGF_3"/>
    <property type="match status" value="9"/>
</dbReference>
<evidence type="ECO:0000256" key="10">
    <source>
        <dbReference type="SAM" id="Phobius"/>
    </source>
</evidence>
<evidence type="ECO:0000256" key="5">
    <source>
        <dbReference type="ARBA" id="ARBA00022737"/>
    </source>
</evidence>
<feature type="domain" description="EGF-like" evidence="11">
    <location>
        <begin position="95"/>
        <end position="131"/>
    </location>
</feature>
<feature type="domain" description="EGF-like" evidence="11">
    <location>
        <begin position="197"/>
        <end position="233"/>
    </location>
</feature>
<dbReference type="InterPro" id="IPR009030">
    <property type="entry name" value="Growth_fac_rcpt_cys_sf"/>
</dbReference>
<dbReference type="Gene3D" id="2.10.25.10">
    <property type="entry name" value="Laminin"/>
    <property type="match status" value="9"/>
</dbReference>
<feature type="domain" description="EGF-like" evidence="11">
    <location>
        <begin position="389"/>
        <end position="425"/>
    </location>
</feature>
<feature type="disulfide bond" evidence="8">
    <location>
        <begin position="223"/>
        <end position="232"/>
    </location>
</feature>
<feature type="disulfide bond" evidence="8">
    <location>
        <begin position="83"/>
        <end position="92"/>
    </location>
</feature>
<keyword evidence="6 8" id="KW-1015">Disulfide bond</keyword>
<evidence type="ECO:0000256" key="4">
    <source>
        <dbReference type="ARBA" id="ARBA00022729"/>
    </source>
</evidence>
<keyword evidence="10" id="KW-0472">Membrane</keyword>
<comment type="subcellular location">
    <subcellularLocation>
        <location evidence="1">Secreted</location>
    </subcellularLocation>
</comment>
<feature type="disulfide bond" evidence="8">
    <location>
        <begin position="261"/>
        <end position="270"/>
    </location>
</feature>
<dbReference type="GO" id="GO:0005112">
    <property type="term" value="F:Notch binding"/>
    <property type="evidence" value="ECO:0007669"/>
    <property type="project" value="InterPro"/>
</dbReference>
<dbReference type="InterPro" id="IPR026219">
    <property type="entry name" value="Jagged/Serrate"/>
</dbReference>
<dbReference type="Pfam" id="PF00008">
    <property type="entry name" value="EGF"/>
    <property type="match status" value="6"/>
</dbReference>
<dbReference type="PANTHER" id="PTHR24049">
    <property type="entry name" value="CRUMBS FAMILY MEMBER"/>
    <property type="match status" value="1"/>
</dbReference>
<dbReference type="SMART" id="SM00179">
    <property type="entry name" value="EGF_CA"/>
    <property type="match status" value="9"/>
</dbReference>
<feature type="disulfide bond" evidence="8">
    <location>
        <begin position="415"/>
        <end position="424"/>
    </location>
</feature>
<dbReference type="SMART" id="SM00181">
    <property type="entry name" value="EGF"/>
    <property type="match status" value="9"/>
</dbReference>
<feature type="compositionally biased region" description="Low complexity" evidence="9">
    <location>
        <begin position="431"/>
        <end position="451"/>
    </location>
</feature>
<feature type="domain" description="EGF-like" evidence="11">
    <location>
        <begin position="312"/>
        <end position="349"/>
    </location>
</feature>
<keyword evidence="7" id="KW-0325">Glycoprotein</keyword>
<dbReference type="SMART" id="SM00215">
    <property type="entry name" value="VWC_out"/>
    <property type="match status" value="1"/>
</dbReference>
<comment type="caution">
    <text evidence="12">The sequence shown here is derived from an EMBL/GenBank/DDBJ whole genome shotgun (WGS) entry which is preliminary data.</text>
</comment>
<evidence type="ECO:0000256" key="2">
    <source>
        <dbReference type="ARBA" id="ARBA00022525"/>
    </source>
</evidence>
<dbReference type="SUPFAM" id="SSF57184">
    <property type="entry name" value="Growth factor receptor domain"/>
    <property type="match status" value="1"/>
</dbReference>
<feature type="disulfide bond" evidence="8">
    <location>
        <begin position="185"/>
        <end position="194"/>
    </location>
</feature>
<dbReference type="PROSITE" id="PS00022">
    <property type="entry name" value="EGF_1"/>
    <property type="match status" value="8"/>
</dbReference>
<keyword evidence="10" id="KW-1133">Transmembrane helix</keyword>
<dbReference type="InterPro" id="IPR056986">
    <property type="entry name" value="JAG1_1/2_dom"/>
</dbReference>
<keyword evidence="4" id="KW-0732">Signal</keyword>
<dbReference type="FunFam" id="2.10.25.10:FF:000472">
    <property type="entry name" value="Uncharacterized protein, isoform A"/>
    <property type="match status" value="1"/>
</dbReference>
<dbReference type="InterPro" id="IPR000152">
    <property type="entry name" value="EGF-type_Asp/Asn_hydroxyl_site"/>
</dbReference>
<feature type="transmembrane region" description="Helical" evidence="10">
    <location>
        <begin position="684"/>
        <end position="706"/>
    </location>
</feature>
<feature type="disulfide bond" evidence="8">
    <location>
        <begin position="339"/>
        <end position="348"/>
    </location>
</feature>
<dbReference type="PROSITE" id="PS01186">
    <property type="entry name" value="EGF_2"/>
    <property type="match status" value="7"/>
</dbReference>
<feature type="region of interest" description="Disordered" evidence="9">
    <location>
        <begin position="719"/>
        <end position="791"/>
    </location>
</feature>
<dbReference type="EMBL" id="JAWQEG010006601">
    <property type="protein sequence ID" value="KAK3854382.1"/>
    <property type="molecule type" value="Genomic_DNA"/>
</dbReference>